<keyword evidence="2" id="KW-0344">Guanine-nucleotide releasing factor</keyword>
<proteinExistence type="predicted"/>
<dbReference type="SUPFAM" id="SSF48065">
    <property type="entry name" value="DBL homology domain (DH-domain)"/>
    <property type="match status" value="1"/>
</dbReference>
<dbReference type="EMBL" id="CP014242">
    <property type="protein sequence ID" value="AMD18529.1"/>
    <property type="molecule type" value="Genomic_DNA"/>
</dbReference>
<dbReference type="STRING" id="45286.A0A120K0N7"/>
<dbReference type="CDD" id="cd00160">
    <property type="entry name" value="RhoGEF"/>
    <property type="match status" value="1"/>
</dbReference>
<dbReference type="OrthoDB" id="2272012at2759"/>
<dbReference type="InterPro" id="IPR001180">
    <property type="entry name" value="CNH_dom"/>
</dbReference>
<feature type="compositionally biased region" description="Polar residues" evidence="3">
    <location>
        <begin position="301"/>
        <end position="323"/>
    </location>
</feature>
<accession>A0A120K0N7</accession>
<dbReference type="FunFam" id="2.30.29.30:FF:000405">
    <property type="entry name" value="RHO1 GDP-GTP exchange protein 2"/>
    <property type="match status" value="1"/>
</dbReference>
<gene>
    <name evidence="6" type="ORF">AW171_hschr232</name>
</gene>
<dbReference type="SMART" id="SM00049">
    <property type="entry name" value="DEP"/>
    <property type="match status" value="1"/>
</dbReference>
<dbReference type="InterPro" id="IPR011993">
    <property type="entry name" value="PH-like_dom_sf"/>
</dbReference>
<feature type="region of interest" description="Disordered" evidence="3">
    <location>
        <begin position="136"/>
        <end position="229"/>
    </location>
</feature>
<dbReference type="Gene3D" id="1.10.10.10">
    <property type="entry name" value="Winged helix-like DNA-binding domain superfamily/Winged helix DNA-binding domain"/>
    <property type="match status" value="1"/>
</dbReference>
<evidence type="ECO:0000313" key="6">
    <source>
        <dbReference type="EMBL" id="AMD18529.1"/>
    </source>
</evidence>
<dbReference type="InterPro" id="IPR052233">
    <property type="entry name" value="Rho-type_GEFs"/>
</dbReference>
<keyword evidence="7" id="KW-1185">Reference proteome</keyword>
<protein>
    <submittedName>
        <fullName evidence="6">HBL373Cp</fullName>
    </submittedName>
</protein>
<dbReference type="Proteomes" id="UP000243052">
    <property type="component" value="Chromosome ii"/>
</dbReference>
<feature type="region of interest" description="Disordered" evidence="3">
    <location>
        <begin position="300"/>
        <end position="333"/>
    </location>
</feature>
<dbReference type="SUPFAM" id="SSF46785">
    <property type="entry name" value="Winged helix' DNA-binding domain"/>
    <property type="match status" value="1"/>
</dbReference>
<dbReference type="CDD" id="cd04435">
    <property type="entry name" value="DEP_fRom2"/>
    <property type="match status" value="1"/>
</dbReference>
<evidence type="ECO:0000259" key="5">
    <source>
        <dbReference type="PROSITE" id="PS50219"/>
    </source>
</evidence>
<evidence type="ECO:0000259" key="4">
    <source>
        <dbReference type="PROSITE" id="PS50010"/>
    </source>
</evidence>
<dbReference type="SMART" id="SM00036">
    <property type="entry name" value="CNH"/>
    <property type="match status" value="1"/>
</dbReference>
<dbReference type="PANTHER" id="PTHR46572">
    <property type="entry name" value="RHO1 GDP-GTP EXCHANGE PROTEIN 1-RELATED"/>
    <property type="match status" value="1"/>
</dbReference>
<dbReference type="Gene3D" id="1.20.900.10">
    <property type="entry name" value="Dbl homology (DH) domain"/>
    <property type="match status" value="1"/>
</dbReference>
<dbReference type="PROSITE" id="PS50010">
    <property type="entry name" value="DH_2"/>
    <property type="match status" value="1"/>
</dbReference>
<dbReference type="Pfam" id="PF00780">
    <property type="entry name" value="CNH"/>
    <property type="match status" value="1"/>
</dbReference>
<dbReference type="Pfam" id="PF15405">
    <property type="entry name" value="PH_5"/>
    <property type="match status" value="1"/>
</dbReference>
<dbReference type="PROSITE" id="PS50219">
    <property type="entry name" value="CNH"/>
    <property type="match status" value="1"/>
</dbReference>
<dbReference type="RefSeq" id="XP_017985525.1">
    <property type="nucleotide sequence ID" value="XM_018130379.1"/>
</dbReference>
<dbReference type="PANTHER" id="PTHR46572:SF2">
    <property type="entry name" value="RHO1 GDP-GTP EXCHANGE PROTEIN 1-RELATED"/>
    <property type="match status" value="1"/>
</dbReference>
<dbReference type="SUPFAM" id="SSF50729">
    <property type="entry name" value="PH domain-like"/>
    <property type="match status" value="1"/>
</dbReference>
<evidence type="ECO:0000256" key="1">
    <source>
        <dbReference type="ARBA" id="ARBA00022553"/>
    </source>
</evidence>
<dbReference type="GO" id="GO:0005085">
    <property type="term" value="F:guanyl-nucleotide exchange factor activity"/>
    <property type="evidence" value="ECO:0007669"/>
    <property type="project" value="UniProtKB-KW"/>
</dbReference>
<dbReference type="GeneID" id="28721971"/>
<dbReference type="InterPro" id="IPR036390">
    <property type="entry name" value="WH_DNA-bd_sf"/>
</dbReference>
<dbReference type="SMART" id="SM00325">
    <property type="entry name" value="RhoGEF"/>
    <property type="match status" value="1"/>
</dbReference>
<evidence type="ECO:0000256" key="3">
    <source>
        <dbReference type="SAM" id="MobiDB-lite"/>
    </source>
</evidence>
<dbReference type="Pfam" id="PF00610">
    <property type="entry name" value="DEP"/>
    <property type="match status" value="1"/>
</dbReference>
<dbReference type="InterPro" id="IPR000219">
    <property type="entry name" value="DH_dom"/>
</dbReference>
<dbReference type="InterPro" id="IPR036388">
    <property type="entry name" value="WH-like_DNA-bd_sf"/>
</dbReference>
<feature type="domain" description="DH" evidence="4">
    <location>
        <begin position="582"/>
        <end position="769"/>
    </location>
</feature>
<name>A0A120K0N7_9SACH</name>
<dbReference type="InterPro" id="IPR041675">
    <property type="entry name" value="PH_5"/>
</dbReference>
<feature type="domain" description="CNH" evidence="5">
    <location>
        <begin position="959"/>
        <end position="1254"/>
    </location>
</feature>
<dbReference type="InterPro" id="IPR000591">
    <property type="entry name" value="DEP_dom"/>
</dbReference>
<reference evidence="6 7" key="1">
    <citation type="submission" date="2016-01" db="EMBL/GenBank/DDBJ databases">
        <title>Genome sequence of the yeast Holleya sinecauda.</title>
        <authorList>
            <person name="Dietrich F.S."/>
        </authorList>
    </citation>
    <scope>NUCLEOTIDE SEQUENCE [LARGE SCALE GENOMIC DNA]</scope>
    <source>
        <strain evidence="6 7">ATCC 58844</strain>
    </source>
</reference>
<evidence type="ECO:0000256" key="2">
    <source>
        <dbReference type="ARBA" id="ARBA00022658"/>
    </source>
</evidence>
<dbReference type="GO" id="GO:0035556">
    <property type="term" value="P:intracellular signal transduction"/>
    <property type="evidence" value="ECO:0007669"/>
    <property type="project" value="InterPro"/>
</dbReference>
<dbReference type="AlphaFoldDB" id="A0A120K0N7"/>
<sequence length="1275" mass="144299">MNDPNISNFDYTRRKLFAEIFGVERPLQSAQLAAGGLYSGSAMSVEELACDNLISEIAKDFSNALKIQGPGDIEDVRGVVLEQLDYNSQTMFLPKEEAIPLDLYSNTSPEHRETSSMHNIPQYHQEALEPLRGMVEEQDPRRSQSDILFNKRQGQYPNQKNEYRFGSSAEDPGTAVPTSSSLSKKPSKQGFGIFSNNKVNGKESTNSNSNNYDYGRQSPVSGSSRTASFSSATLRNFTSTFQHKRKNMAGKILSQKHNGSQGMLDVAPASQAQFNNGMRGHSLRTRHSSASLNASIPGRYAQSTPVLPQNSPGQPQHNRSSSTHYHKQGIPSGSMKLPHVYPAMLSRVATQFKKTIQLGEHKKDGILYRDAFTGQAAVDVICSIIRTSDRNLALLLGRALDAQKLFHDVVYEHRLRDSPNEMYEFTGNSRVIGSTGALGPTPTSASIYSIDSNAPDTMLLRSNSAVISPNQTPSQPYSMTPASSEVQFHHNESVDPASIHGVNGVFVLLAECYSATCTRDKLCYSISCPRRLEQQARLNLKPNGGLQRNISLAINDDEEEKPSWTSSVDEAVWSKLSKTEIKRQEAIYEVYITEKNFVKSLEIIRDTFMKKLAETNIISADIRKNFIKHVFAHVNDIYSVNRRFLNALNERQKASPIVEGIGDVFLQFIPFFEPFILYVASRPYAKYLIETQRSVNPYFARFDEDLMNSKLRHGIDSFLSQGVSRPGRYVLLVREIIKSSDSEKNKRDLQNLTRAMDALKDFMKRIDNASGAAQDRHDVKLLKQKLLFKNEYVNLGLGDERRKILHEGLLSRKELTKSDNTVAGDIQFYLLDNMLLFLKAKPVNKWNQHKVFQRPIPLPLLFVYPGEDMPPLKRYVGSKPDAFGQVIAPENSTAEANPKNALTFLYYGAKQRYQVTLYAAQYAAIQTLLEKIRQAQTKLITGTDIFNITKVSDGFFDYSKKINNVAAWDGGRKMLIATNQGLFLSNIRRDQASNPNKLGTNFSLPVKIVQRNNITQVAVMEEFQTVLLLVDKKLYSCHIDLLYQDENGTQYFKKHAKEIVNHVSFFSEGYCNGKRVVVTAHASSHSIKWFEHEHPMLFEGSKRSMKRKINDVQLDSEPVSISFLRLNLCIGCKKGFQIVSITQNAHEPFLDPADTSLEFALKDTLKPIAIYRVSNMFFLCYSEFAFFVNNQGWRKRESHTIYWEGEPEKFAIWYPYILAFDPNFIEIRKIDTGELVRCLLGDKIRMLHSSSQETIYVYEDERGYDTIASLDFWGK</sequence>
<dbReference type="InterPro" id="IPR035899">
    <property type="entry name" value="DBL_dom_sf"/>
</dbReference>
<keyword evidence="1" id="KW-0597">Phosphoprotein</keyword>
<evidence type="ECO:0000313" key="7">
    <source>
        <dbReference type="Proteomes" id="UP000243052"/>
    </source>
</evidence>
<feature type="compositionally biased region" description="Polar residues" evidence="3">
    <location>
        <begin position="194"/>
        <end position="212"/>
    </location>
</feature>
<dbReference type="Gene3D" id="2.30.29.30">
    <property type="entry name" value="Pleckstrin-homology domain (PH domain)/Phosphotyrosine-binding domain (PTB)"/>
    <property type="match status" value="1"/>
</dbReference>
<dbReference type="Pfam" id="PF00621">
    <property type="entry name" value="RhoGEF"/>
    <property type="match status" value="1"/>
</dbReference>
<organism evidence="6 7">
    <name type="scientific">Eremothecium sinecaudum</name>
    <dbReference type="NCBI Taxonomy" id="45286"/>
    <lineage>
        <taxon>Eukaryota</taxon>
        <taxon>Fungi</taxon>
        <taxon>Dikarya</taxon>
        <taxon>Ascomycota</taxon>
        <taxon>Saccharomycotina</taxon>
        <taxon>Saccharomycetes</taxon>
        <taxon>Saccharomycetales</taxon>
        <taxon>Saccharomycetaceae</taxon>
        <taxon>Eremothecium</taxon>
    </lineage>
</organism>